<dbReference type="InterPro" id="IPR037171">
    <property type="entry name" value="NagB/RpiA_transferase-like"/>
</dbReference>
<dbReference type="SMART" id="SM00420">
    <property type="entry name" value="HTH_DEOR"/>
    <property type="match status" value="1"/>
</dbReference>
<dbReference type="SMART" id="SM01134">
    <property type="entry name" value="DeoRC"/>
    <property type="match status" value="1"/>
</dbReference>
<dbReference type="InterPro" id="IPR018356">
    <property type="entry name" value="Tscrpt_reg_HTH_DeoR_CS"/>
</dbReference>
<feature type="domain" description="HTH deoR-type" evidence="4">
    <location>
        <begin position="3"/>
        <end position="58"/>
    </location>
</feature>
<dbReference type="PROSITE" id="PS51000">
    <property type="entry name" value="HTH_DEOR_2"/>
    <property type="match status" value="1"/>
</dbReference>
<sequence>MISAQRRKIIIDKISSGMPLSVNELSRELGVSPMTIRRDLETLEREGFLTRTHGGAVPVRGGSDEEPSFMEKINKFSAEKLAIARKAAELVLDGDTILLNAGTTITALAQLLKNHNNLTVVTNTVNIAMELAHSEGINLVLTGGNMRTKSYAMVGSLTERVLREIHVQKAFLGVNGISIEHGLTTPNMTEAHTNSLMVAAADRVIVLADHSKIGRVTLSRFAPISAVNTFITDSNAPRDFIEELTRRGIEVIVA</sequence>
<dbReference type="SMART" id="SM00345">
    <property type="entry name" value="HTH_GNTR"/>
    <property type="match status" value="1"/>
</dbReference>
<keyword evidence="2" id="KW-0238">DNA-binding</keyword>
<dbReference type="InterPro" id="IPR014036">
    <property type="entry name" value="DeoR-like_C"/>
</dbReference>
<dbReference type="InterPro" id="IPR036388">
    <property type="entry name" value="WH-like_DNA-bd_sf"/>
</dbReference>
<dbReference type="GO" id="GO:0003677">
    <property type="term" value="F:DNA binding"/>
    <property type="evidence" value="ECO:0007669"/>
    <property type="project" value="UniProtKB-KW"/>
</dbReference>
<evidence type="ECO:0000256" key="2">
    <source>
        <dbReference type="ARBA" id="ARBA00023125"/>
    </source>
</evidence>
<dbReference type="PRINTS" id="PR00037">
    <property type="entry name" value="HTHLACR"/>
</dbReference>
<accession>A0A0S6UDL9</accession>
<reference evidence="5" key="1">
    <citation type="journal article" date="2014" name="Gene">
        <title>Genome-guided analysis of transformation efficiency and carbon dioxide assimilation by Moorella thermoacetica Y72.</title>
        <authorList>
            <person name="Tsukahara K."/>
            <person name="Kita A."/>
            <person name="Nakashimada Y."/>
            <person name="Hoshino T."/>
            <person name="Murakami K."/>
        </authorList>
    </citation>
    <scope>NUCLEOTIDE SEQUENCE [LARGE SCALE GENOMIC DNA]</scope>
    <source>
        <strain evidence="5">Y72</strain>
    </source>
</reference>
<dbReference type="GeneID" id="45616653"/>
<dbReference type="PANTHER" id="PTHR30363">
    <property type="entry name" value="HTH-TYPE TRANSCRIPTIONAL REGULATOR SRLR-RELATED"/>
    <property type="match status" value="1"/>
</dbReference>
<name>A0A0S6UDL9_NEOTH</name>
<dbReference type="Pfam" id="PF00455">
    <property type="entry name" value="DeoRC"/>
    <property type="match status" value="1"/>
</dbReference>
<dbReference type="SUPFAM" id="SSF100950">
    <property type="entry name" value="NagB/RpiA/CoA transferase-like"/>
    <property type="match status" value="1"/>
</dbReference>
<proteinExistence type="predicted"/>
<protein>
    <submittedName>
        <fullName evidence="5">Transcriptional regulators of sugar metabolism</fullName>
    </submittedName>
</protein>
<keyword evidence="3" id="KW-0804">Transcription</keyword>
<dbReference type="InterPro" id="IPR036390">
    <property type="entry name" value="WH_DNA-bd_sf"/>
</dbReference>
<dbReference type="Gene3D" id="1.10.10.10">
    <property type="entry name" value="Winged helix-like DNA-binding domain superfamily/Winged helix DNA-binding domain"/>
    <property type="match status" value="1"/>
</dbReference>
<evidence type="ECO:0000256" key="3">
    <source>
        <dbReference type="ARBA" id="ARBA00023163"/>
    </source>
</evidence>
<dbReference type="InterPro" id="IPR000524">
    <property type="entry name" value="Tscrpt_reg_HTH_GntR"/>
</dbReference>
<organism evidence="5">
    <name type="scientific">Moorella thermoacetica Y72</name>
    <dbReference type="NCBI Taxonomy" id="1325331"/>
    <lineage>
        <taxon>Bacteria</taxon>
        <taxon>Bacillati</taxon>
        <taxon>Bacillota</taxon>
        <taxon>Clostridia</taxon>
        <taxon>Neomoorellales</taxon>
        <taxon>Neomoorellaceae</taxon>
        <taxon>Neomoorella</taxon>
    </lineage>
</organism>
<dbReference type="RefSeq" id="WP_011392145.1">
    <property type="nucleotide sequence ID" value="NZ_DF238840.1"/>
</dbReference>
<dbReference type="Gene3D" id="3.40.50.1360">
    <property type="match status" value="1"/>
</dbReference>
<dbReference type="PANTHER" id="PTHR30363:SF44">
    <property type="entry name" value="AGA OPERON TRANSCRIPTIONAL REPRESSOR-RELATED"/>
    <property type="match status" value="1"/>
</dbReference>
<keyword evidence="1" id="KW-0805">Transcription regulation</keyword>
<evidence type="ECO:0000259" key="4">
    <source>
        <dbReference type="PROSITE" id="PS51000"/>
    </source>
</evidence>
<dbReference type="SUPFAM" id="SSF46785">
    <property type="entry name" value="Winged helix' DNA-binding domain"/>
    <property type="match status" value="1"/>
</dbReference>
<dbReference type="EMBL" id="DF238840">
    <property type="protein sequence ID" value="GAF26340.1"/>
    <property type="molecule type" value="Genomic_DNA"/>
</dbReference>
<evidence type="ECO:0000256" key="1">
    <source>
        <dbReference type="ARBA" id="ARBA00023015"/>
    </source>
</evidence>
<evidence type="ECO:0000313" key="5">
    <source>
        <dbReference type="EMBL" id="GAF26340.1"/>
    </source>
</evidence>
<dbReference type="InterPro" id="IPR050313">
    <property type="entry name" value="Carb_Metab_HTH_regulators"/>
</dbReference>
<dbReference type="AlphaFoldDB" id="A0A0S6UDL9"/>
<gene>
    <name evidence="5" type="ORF">MTY_1679</name>
</gene>
<dbReference type="Pfam" id="PF08220">
    <property type="entry name" value="HTH_DeoR"/>
    <property type="match status" value="1"/>
</dbReference>
<dbReference type="Proteomes" id="UP000063718">
    <property type="component" value="Unassembled WGS sequence"/>
</dbReference>
<dbReference type="GO" id="GO:0003700">
    <property type="term" value="F:DNA-binding transcription factor activity"/>
    <property type="evidence" value="ECO:0007669"/>
    <property type="project" value="InterPro"/>
</dbReference>
<dbReference type="InterPro" id="IPR001034">
    <property type="entry name" value="DeoR_HTH"/>
</dbReference>
<dbReference type="PROSITE" id="PS00894">
    <property type="entry name" value="HTH_DEOR_1"/>
    <property type="match status" value="1"/>
</dbReference>